<keyword evidence="1" id="KW-0614">Plasmid</keyword>
<dbReference type="KEGG" id="amr:AM1_H0048"/>
<name>A8ZQW2_ACAM1</name>
<dbReference type="HOGENOM" id="CLU_2679157_0_0_3"/>
<keyword evidence="2" id="KW-1185">Reference proteome</keyword>
<protein>
    <submittedName>
        <fullName evidence="1">Uncharacterized protein</fullName>
    </submittedName>
</protein>
<reference evidence="1 2" key="1">
    <citation type="journal article" date="2008" name="Proc. Natl. Acad. Sci. U.S.A.">
        <title>Niche adaptation and genome expansion in the chlorophyll d-producing cyanobacterium Acaryochloris marina.</title>
        <authorList>
            <person name="Swingley W.D."/>
            <person name="Chen M."/>
            <person name="Cheung P.C."/>
            <person name="Conrad A.L."/>
            <person name="Dejesa L.C."/>
            <person name="Hao J."/>
            <person name="Honchak B.M."/>
            <person name="Karbach L.E."/>
            <person name="Kurdoglu A."/>
            <person name="Lahiri S."/>
            <person name="Mastrian S.D."/>
            <person name="Miyashita H."/>
            <person name="Page L."/>
            <person name="Ramakrishna P."/>
            <person name="Satoh S."/>
            <person name="Sattley W.M."/>
            <person name="Shimada Y."/>
            <person name="Taylor H.L."/>
            <person name="Tomo T."/>
            <person name="Tsuchiya T."/>
            <person name="Wang Z.T."/>
            <person name="Raymond J."/>
            <person name="Mimuro M."/>
            <person name="Blankenship R.E."/>
            <person name="Touchman J.W."/>
        </authorList>
    </citation>
    <scope>NUCLEOTIDE SEQUENCE [LARGE SCALE GENOMIC DNA]</scope>
    <source>
        <strain evidence="2">MBIC 11017</strain>
        <plasmid evidence="2">Plasmid pREB8</plasmid>
    </source>
</reference>
<geneLocation type="plasmid" evidence="1 2">
    <name>pREB8</name>
</geneLocation>
<organism evidence="1 2">
    <name type="scientific">Acaryochloris marina (strain MBIC 11017)</name>
    <dbReference type="NCBI Taxonomy" id="329726"/>
    <lineage>
        <taxon>Bacteria</taxon>
        <taxon>Bacillati</taxon>
        <taxon>Cyanobacteriota</taxon>
        <taxon>Cyanophyceae</taxon>
        <taxon>Acaryochloridales</taxon>
        <taxon>Acaryochloridaceae</taxon>
        <taxon>Acaryochloris</taxon>
    </lineage>
</organism>
<sequence length="74" mass="8435">MASEMCDCMAQEFIDHEMVTDEMREELAIDWNAGINLRDGGSIDGKKVEWMGIGLLVWGNCMKKLCLGWMKFDS</sequence>
<dbReference type="AlphaFoldDB" id="A8ZQW2"/>
<evidence type="ECO:0000313" key="2">
    <source>
        <dbReference type="Proteomes" id="UP000000268"/>
    </source>
</evidence>
<dbReference type="Proteomes" id="UP000000268">
    <property type="component" value="Plasmid pREB8"/>
</dbReference>
<gene>
    <name evidence="1" type="ordered locus">AM1_H0048</name>
</gene>
<accession>A8ZQW2</accession>
<dbReference type="EMBL" id="CP000845">
    <property type="protein sequence ID" value="ABW33398.1"/>
    <property type="molecule type" value="Genomic_DNA"/>
</dbReference>
<evidence type="ECO:0000313" key="1">
    <source>
        <dbReference type="EMBL" id="ABW33398.1"/>
    </source>
</evidence>
<proteinExistence type="predicted"/>